<accession>A0ABR7RLD2</accession>
<dbReference type="SUPFAM" id="SSF53850">
    <property type="entry name" value="Periplasmic binding protein-like II"/>
    <property type="match status" value="1"/>
</dbReference>
<protein>
    <submittedName>
        <fullName evidence="4">ABC transporter substrate-binding protein</fullName>
    </submittedName>
</protein>
<dbReference type="InterPro" id="IPR030678">
    <property type="entry name" value="Peptide/Ni-bd"/>
</dbReference>
<evidence type="ECO:0000313" key="5">
    <source>
        <dbReference type="Proteomes" id="UP000626026"/>
    </source>
</evidence>
<reference evidence="4 5" key="1">
    <citation type="journal article" date="2013" name="Int. J. Syst. Evol. Microbiol.">
        <title>Roseomonas aerophila sp. nov., isolated from air.</title>
        <authorList>
            <person name="Kim S.J."/>
            <person name="Weon H.Y."/>
            <person name="Ahn J.H."/>
            <person name="Hong S.B."/>
            <person name="Seok S.J."/>
            <person name="Whang K.S."/>
            <person name="Kwon S.W."/>
        </authorList>
    </citation>
    <scope>NUCLEOTIDE SEQUENCE [LARGE SCALE GENOMIC DNA]</scope>
    <source>
        <strain evidence="4 5">NBRC 108923</strain>
    </source>
</reference>
<evidence type="ECO:0000259" key="3">
    <source>
        <dbReference type="Pfam" id="PF00496"/>
    </source>
</evidence>
<organism evidence="4 5">
    <name type="scientific">Teichococcus aerophilus</name>
    <dbReference type="NCBI Taxonomy" id="1224513"/>
    <lineage>
        <taxon>Bacteria</taxon>
        <taxon>Pseudomonadati</taxon>
        <taxon>Pseudomonadota</taxon>
        <taxon>Alphaproteobacteria</taxon>
        <taxon>Acetobacterales</taxon>
        <taxon>Roseomonadaceae</taxon>
        <taxon>Roseomonas</taxon>
    </lineage>
</organism>
<comment type="subcellular location">
    <subcellularLocation>
        <location evidence="1">Periplasm</location>
    </subcellularLocation>
</comment>
<dbReference type="Proteomes" id="UP000626026">
    <property type="component" value="Unassembled WGS sequence"/>
</dbReference>
<dbReference type="Gene3D" id="3.10.105.10">
    <property type="entry name" value="Dipeptide-binding Protein, Domain 3"/>
    <property type="match status" value="1"/>
</dbReference>
<evidence type="ECO:0000256" key="2">
    <source>
        <dbReference type="ARBA" id="ARBA00005695"/>
    </source>
</evidence>
<dbReference type="Gene3D" id="3.90.76.10">
    <property type="entry name" value="Dipeptide-binding Protein, Domain 1"/>
    <property type="match status" value="1"/>
</dbReference>
<evidence type="ECO:0000313" key="4">
    <source>
        <dbReference type="EMBL" id="MBC9207136.1"/>
    </source>
</evidence>
<proteinExistence type="inferred from homology"/>
<gene>
    <name evidence="4" type="ORF">IBL26_09850</name>
</gene>
<dbReference type="Gene3D" id="3.40.190.10">
    <property type="entry name" value="Periplasmic binding protein-like II"/>
    <property type="match status" value="1"/>
</dbReference>
<sequence length="532" mass="57890">MMDRRSFLALASAASFFSYDALSRASAATPGNVLVVAQQLDNVTSLDPQESFEAVAAEIAGNMYQKLVRPNPEKPEELYGDLAESWTVSDDRKTITFTLKSDAAFSSGAAVTAEDVAFSLARAVKLDKSPAFIINQFGFTKQNVEQRIRATGPRTLVVELDGTASPAFALYCLSANVGSVVEKKVVLANAQGDDLGNGWLRNNSAGSGGWVMRSWKASESAMLEASPAQAKRGPIRRIVLRHVVDPSAQLLLLRNGDADIARNLTTEQLRALQGDDNYALVRKAAASLVVIQLNVTHPQLAKPQVRQAIKWAIDYRGIQANLVSLTHAIHQSFLPVGFPSAVTDTPFQKDIAKAKALLAEAGVPDGFEIVMDHYSAQPYPDMAQALQADLAAIGIRLRLLPGENRQVLTKTRARQHEMALTAWGADYFDPNTNAEAFCVNPDNGANARNRTLAWRNSWSDAAFTQRSLDALKEADSAKRLALYDQLQRDHMQQSPFVFMLQTTNTAACRKGVQGIRLGTLPDSNSYADARKG</sequence>
<dbReference type="InterPro" id="IPR039424">
    <property type="entry name" value="SBP_5"/>
</dbReference>
<dbReference type="PANTHER" id="PTHR30290">
    <property type="entry name" value="PERIPLASMIC BINDING COMPONENT OF ABC TRANSPORTER"/>
    <property type="match status" value="1"/>
</dbReference>
<dbReference type="PIRSF" id="PIRSF002741">
    <property type="entry name" value="MppA"/>
    <property type="match status" value="1"/>
</dbReference>
<name>A0ABR7RLD2_9PROT</name>
<evidence type="ECO:0000256" key="1">
    <source>
        <dbReference type="ARBA" id="ARBA00004418"/>
    </source>
</evidence>
<dbReference type="CDD" id="cd08512">
    <property type="entry name" value="PBP2_NikA_DppA_OppA_like_7"/>
    <property type="match status" value="1"/>
</dbReference>
<comment type="caution">
    <text evidence="4">The sequence shown here is derived from an EMBL/GenBank/DDBJ whole genome shotgun (WGS) entry which is preliminary data.</text>
</comment>
<dbReference type="EMBL" id="JACTVA010000013">
    <property type="protein sequence ID" value="MBC9207136.1"/>
    <property type="molecule type" value="Genomic_DNA"/>
</dbReference>
<comment type="similarity">
    <text evidence="2">Belongs to the bacterial solute-binding protein 5 family.</text>
</comment>
<dbReference type="InterPro" id="IPR000914">
    <property type="entry name" value="SBP_5_dom"/>
</dbReference>
<keyword evidence="5" id="KW-1185">Reference proteome</keyword>
<feature type="domain" description="Solute-binding protein family 5" evidence="3">
    <location>
        <begin position="77"/>
        <end position="441"/>
    </location>
</feature>
<dbReference type="Pfam" id="PF00496">
    <property type="entry name" value="SBP_bac_5"/>
    <property type="match status" value="1"/>
</dbReference>